<proteinExistence type="predicted"/>
<protein>
    <submittedName>
        <fullName evidence="1">Uncharacterized protein</fullName>
    </submittedName>
</protein>
<organism evidence="1 2">
    <name type="scientific">Knoellia locipacati</name>
    <dbReference type="NCBI Taxonomy" id="882824"/>
    <lineage>
        <taxon>Bacteria</taxon>
        <taxon>Bacillati</taxon>
        <taxon>Actinomycetota</taxon>
        <taxon>Actinomycetes</taxon>
        <taxon>Micrococcales</taxon>
        <taxon>Intrasporangiaceae</taxon>
        <taxon>Knoellia</taxon>
    </lineage>
</organism>
<name>A0A512T375_9MICO</name>
<dbReference type="EMBL" id="BKBA01000009">
    <property type="protein sequence ID" value="GEQ14654.1"/>
    <property type="molecule type" value="Genomic_DNA"/>
</dbReference>
<gene>
    <name evidence="1" type="ORF">KLO01_27010</name>
</gene>
<comment type="caution">
    <text evidence="1">The sequence shown here is derived from an EMBL/GenBank/DDBJ whole genome shotgun (WGS) entry which is preliminary data.</text>
</comment>
<evidence type="ECO:0000313" key="1">
    <source>
        <dbReference type="EMBL" id="GEQ14654.1"/>
    </source>
</evidence>
<dbReference type="Proteomes" id="UP000321793">
    <property type="component" value="Unassembled WGS sequence"/>
</dbReference>
<sequence>MKGTDRTDEKDLLGPVRLQVLRRVEVKAGLNMGALACEGGREGGPQHGRPSL</sequence>
<accession>A0A512T375</accession>
<evidence type="ECO:0000313" key="2">
    <source>
        <dbReference type="Proteomes" id="UP000321793"/>
    </source>
</evidence>
<keyword evidence="2" id="KW-1185">Reference proteome</keyword>
<dbReference type="AlphaFoldDB" id="A0A512T375"/>
<reference evidence="1 2" key="1">
    <citation type="submission" date="2019-07" db="EMBL/GenBank/DDBJ databases">
        <title>Whole genome shotgun sequence of Knoellia locipacati NBRC 109775.</title>
        <authorList>
            <person name="Hosoyama A."/>
            <person name="Uohara A."/>
            <person name="Ohji S."/>
            <person name="Ichikawa N."/>
        </authorList>
    </citation>
    <scope>NUCLEOTIDE SEQUENCE [LARGE SCALE GENOMIC DNA]</scope>
    <source>
        <strain evidence="1 2">NBRC 109775</strain>
    </source>
</reference>